<organism evidence="2 3">
    <name type="scientific">Clostridium niameyense</name>
    <dbReference type="NCBI Taxonomy" id="1622073"/>
    <lineage>
        <taxon>Bacteria</taxon>
        <taxon>Bacillati</taxon>
        <taxon>Bacillota</taxon>
        <taxon>Clostridia</taxon>
        <taxon>Eubacteriales</taxon>
        <taxon>Clostridiaceae</taxon>
        <taxon>Clostridium</taxon>
    </lineage>
</organism>
<evidence type="ECO:0000313" key="2">
    <source>
        <dbReference type="EMBL" id="NEZ47563.1"/>
    </source>
</evidence>
<dbReference type="InterPro" id="IPR007607">
    <property type="entry name" value="BacA/B"/>
</dbReference>
<evidence type="ECO:0000256" key="1">
    <source>
        <dbReference type="ARBA" id="ARBA00044755"/>
    </source>
</evidence>
<comment type="caution">
    <text evidence="2">The sequence shown here is derived from an EMBL/GenBank/DDBJ whole genome shotgun (WGS) entry which is preliminary data.</text>
</comment>
<dbReference type="AlphaFoldDB" id="A0A6M0RBG4"/>
<sequence>MFNMKKLLKNSSETFISKNCSIHGNLKSNKIIKINGFVRGNIYSKNKVILSESGCCHGNIYSNNAIINGKVKGNITCNNLLILQSCSNIEGNLSIKNIIIMKGSCINGFCSMNIKNNLYDKIDIVSKNNVVNSIIKHH</sequence>
<dbReference type="PANTHER" id="PTHR35024">
    <property type="entry name" value="HYPOTHETICAL CYTOSOLIC PROTEIN"/>
    <property type="match status" value="1"/>
</dbReference>
<gene>
    <name evidence="2" type="ORF">FDF74_10210</name>
</gene>
<comment type="similarity">
    <text evidence="1">Belongs to the bactofilin family.</text>
</comment>
<name>A0A6M0RBG4_9CLOT</name>
<proteinExistence type="inferred from homology"/>
<keyword evidence="3" id="KW-1185">Reference proteome</keyword>
<accession>A0A6M0RBG4</accession>
<dbReference type="Pfam" id="PF04519">
    <property type="entry name" value="Bactofilin"/>
    <property type="match status" value="1"/>
</dbReference>
<dbReference type="PANTHER" id="PTHR35024:SF4">
    <property type="entry name" value="POLYMER-FORMING CYTOSKELETAL PROTEIN"/>
    <property type="match status" value="1"/>
</dbReference>
<protein>
    <submittedName>
        <fullName evidence="2">Polymer-forming cytoskeletal protein</fullName>
    </submittedName>
</protein>
<dbReference type="Proteomes" id="UP000473885">
    <property type="component" value="Unassembled WGS sequence"/>
</dbReference>
<dbReference type="EMBL" id="SXDP01000009">
    <property type="protein sequence ID" value="NEZ47563.1"/>
    <property type="molecule type" value="Genomic_DNA"/>
</dbReference>
<dbReference type="OrthoDB" id="9802488at2"/>
<dbReference type="RefSeq" id="WP_050606607.1">
    <property type="nucleotide sequence ID" value="NZ_CABKUB010000006.1"/>
</dbReference>
<reference evidence="2 3" key="1">
    <citation type="submission" date="2019-04" db="EMBL/GenBank/DDBJ databases">
        <title>Genome sequencing of Clostridium botulinum Groups I-IV and Clostridium butyricum.</title>
        <authorList>
            <person name="Brunt J."/>
            <person name="Van Vliet A.H.M."/>
            <person name="Stringer S.C."/>
            <person name="Carter A.T."/>
            <person name="Peck M.W."/>
        </authorList>
    </citation>
    <scope>NUCLEOTIDE SEQUENCE [LARGE SCALE GENOMIC DNA]</scope>
    <source>
        <strain evidence="2 3">IFR 18/094</strain>
    </source>
</reference>
<evidence type="ECO:0000313" key="3">
    <source>
        <dbReference type="Proteomes" id="UP000473885"/>
    </source>
</evidence>